<evidence type="ECO:0000259" key="19">
    <source>
        <dbReference type="PROSITE" id="PS51194"/>
    </source>
</evidence>
<dbReference type="SMART" id="SM00490">
    <property type="entry name" value="HELICc"/>
    <property type="match status" value="1"/>
</dbReference>
<feature type="compositionally biased region" description="Basic and acidic residues" evidence="17">
    <location>
        <begin position="12"/>
        <end position="21"/>
    </location>
</feature>
<dbReference type="FunFam" id="3.40.50.300:FF:000460">
    <property type="entry name" value="RNA helicase"/>
    <property type="match status" value="1"/>
</dbReference>
<feature type="short sequence motif" description="Q motif" evidence="14">
    <location>
        <begin position="118"/>
        <end position="146"/>
    </location>
</feature>
<dbReference type="GO" id="GO:0003723">
    <property type="term" value="F:RNA binding"/>
    <property type="evidence" value="ECO:0007669"/>
    <property type="project" value="UniProtKB-UniRule"/>
</dbReference>
<comment type="subcellular location">
    <subcellularLocation>
        <location evidence="1">Nucleus</location>
        <location evidence="1">Nucleolus</location>
    </subcellularLocation>
</comment>
<evidence type="ECO:0000256" key="4">
    <source>
        <dbReference type="ARBA" id="ARBA00022741"/>
    </source>
</evidence>
<keyword evidence="5 15" id="KW-0378">Hydrolase</keyword>
<evidence type="ECO:0000256" key="11">
    <source>
        <dbReference type="ARBA" id="ARBA00024357"/>
    </source>
</evidence>
<keyword evidence="8 16" id="KW-0694">RNA-binding</keyword>
<evidence type="ECO:0000256" key="17">
    <source>
        <dbReference type="SAM" id="MobiDB-lite"/>
    </source>
</evidence>
<evidence type="ECO:0000313" key="21">
    <source>
        <dbReference type="EMBL" id="PSR97348.1"/>
    </source>
</evidence>
<feature type="region of interest" description="Disordered" evidence="17">
    <location>
        <begin position="1"/>
        <end position="97"/>
    </location>
</feature>
<keyword evidence="4 15" id="KW-0547">Nucleotide-binding</keyword>
<dbReference type="CDD" id="cd17942">
    <property type="entry name" value="DEADc_DDX18"/>
    <property type="match status" value="1"/>
</dbReference>
<dbReference type="EC" id="3.6.4.13" evidence="16"/>
<evidence type="ECO:0000259" key="18">
    <source>
        <dbReference type="PROSITE" id="PS51192"/>
    </source>
</evidence>
<evidence type="ECO:0000256" key="2">
    <source>
        <dbReference type="ARBA" id="ARBA00022517"/>
    </source>
</evidence>
<dbReference type="GO" id="GO:0016887">
    <property type="term" value="F:ATP hydrolysis activity"/>
    <property type="evidence" value="ECO:0007669"/>
    <property type="project" value="RHEA"/>
</dbReference>
<dbReference type="EMBL" id="KZ678392">
    <property type="protein sequence ID" value="PSR97348.1"/>
    <property type="molecule type" value="Genomic_DNA"/>
</dbReference>
<dbReference type="OrthoDB" id="10259640at2759"/>
<dbReference type="SMART" id="SM01178">
    <property type="entry name" value="DUF4217"/>
    <property type="match status" value="1"/>
</dbReference>
<dbReference type="InterPro" id="IPR014001">
    <property type="entry name" value="Helicase_ATP-bd"/>
</dbReference>
<dbReference type="GO" id="GO:0005524">
    <property type="term" value="F:ATP binding"/>
    <property type="evidence" value="ECO:0007669"/>
    <property type="project" value="UniProtKB-UniRule"/>
</dbReference>
<dbReference type="InterPro" id="IPR027417">
    <property type="entry name" value="P-loop_NTPase"/>
</dbReference>
<dbReference type="PROSITE" id="PS51194">
    <property type="entry name" value="HELICASE_CTER"/>
    <property type="match status" value="1"/>
</dbReference>
<dbReference type="InterPro" id="IPR014014">
    <property type="entry name" value="RNA_helicase_DEAD_Q_motif"/>
</dbReference>
<dbReference type="GO" id="GO:0006364">
    <property type="term" value="P:rRNA processing"/>
    <property type="evidence" value="ECO:0007669"/>
    <property type="project" value="UniProtKB-KW"/>
</dbReference>
<evidence type="ECO:0000256" key="15">
    <source>
        <dbReference type="RuleBase" id="RU000492"/>
    </source>
</evidence>
<protein>
    <recommendedName>
        <fullName evidence="16">ATP-dependent RNA helicase</fullName>
        <ecNumber evidence="16">3.6.4.13</ecNumber>
    </recommendedName>
</protein>
<evidence type="ECO:0000256" key="8">
    <source>
        <dbReference type="ARBA" id="ARBA00022884"/>
    </source>
</evidence>
<gene>
    <name evidence="21" type="ORF">BD289DRAFT_451011</name>
</gene>
<comment type="domain">
    <text evidence="16">The Q motif is unique to and characteristic of the DEAD box family of RNA helicases and controls ATP binding and hydrolysis.</text>
</comment>
<proteinExistence type="inferred from homology"/>
<feature type="region of interest" description="Disordered" evidence="17">
    <location>
        <begin position="565"/>
        <end position="593"/>
    </location>
</feature>
<dbReference type="Gene3D" id="3.40.50.300">
    <property type="entry name" value="P-loop containing nucleotide triphosphate hydrolases"/>
    <property type="match status" value="2"/>
</dbReference>
<evidence type="ECO:0000256" key="13">
    <source>
        <dbReference type="ARBA" id="ARBA00047984"/>
    </source>
</evidence>
<feature type="domain" description="Helicase C-terminal" evidence="19">
    <location>
        <begin position="354"/>
        <end position="508"/>
    </location>
</feature>
<evidence type="ECO:0000259" key="20">
    <source>
        <dbReference type="PROSITE" id="PS51195"/>
    </source>
</evidence>
<dbReference type="Pfam" id="PF00271">
    <property type="entry name" value="Helicase_C"/>
    <property type="match status" value="1"/>
</dbReference>
<dbReference type="GO" id="GO:0005730">
    <property type="term" value="C:nucleolus"/>
    <property type="evidence" value="ECO:0007669"/>
    <property type="project" value="UniProtKB-SubCell"/>
</dbReference>
<dbReference type="InterPro" id="IPR000629">
    <property type="entry name" value="RNA-helicase_DEAD-box_CS"/>
</dbReference>
<sequence length="593" mass="66099">MATDPTKKRKLKDGSKDATERRSKKVKKTKTVAKEEPVVEDSEEQEEVALPVEEEEEAEEETTTTPAVTKAKKSASKKKNDDEDKENDTTAAAAAAAAAADLPETHLSLPQAAGSDVTSFHELGLSEKTLQAIDEMGFKTMTEIQKRGIPPLLTGKDVLGAAKTGSGKTLAFLIPAIEMLHALKFKPRNGTGVIVVSPTRELALQIFSVARDLLKHHSQTYGIVIGGANRRAEADKLSKGVNLIIATPGRLLDHLQNTPFVFKNLKSLIIDEADRILEIGFEDEMRQIIKILPKEDRQTMLFSATQTTKVEDLARISLRPGPLYINVDEEKQFSTVEGVEQGYCLVDADKRFLLLFSFLKKMAKKKIIVFFSSCNSVKYFSELLNFIDLPVLHLHGKMKQQARTNTFFEFCNAKTGTLICTDVAARGLDIPAVDWIVQFDPPDDPRDYIHRVGRTARGSNTKGRSLMFLQPSEVGFLSHLKAARVPVVEFEFPSSKIFNIQSQLEKLIGKNYYLNQSAKDGYRSYLHAYASHSLRSVFDVHKLDLVKVAKSFGFATPPRVDIQLGASMSKDKKVQSRRPYGSQPQQQRNGFRR</sequence>
<evidence type="ECO:0000256" key="3">
    <source>
        <dbReference type="ARBA" id="ARBA00022552"/>
    </source>
</evidence>
<dbReference type="PROSITE" id="PS51192">
    <property type="entry name" value="HELICASE_ATP_BIND_1"/>
    <property type="match status" value="1"/>
</dbReference>
<dbReference type="Pfam" id="PF00270">
    <property type="entry name" value="DEAD"/>
    <property type="match status" value="1"/>
</dbReference>
<evidence type="ECO:0000256" key="16">
    <source>
        <dbReference type="RuleBase" id="RU365068"/>
    </source>
</evidence>
<name>A0A2T3AGS3_9PEZI</name>
<dbReference type="FunCoup" id="A0A2T3AGS3">
    <property type="interactions" value="1130"/>
</dbReference>
<comment type="function">
    <text evidence="10">ATP-dependent RNA helicase involved in 40S ribosomal subunit biogenesis. Required for the processing and cleavage of 35S pre-rRNA at sites A0, A1, and A2, leading to mature 18S rRNA.</text>
</comment>
<dbReference type="Proteomes" id="UP000241462">
    <property type="component" value="Unassembled WGS sequence"/>
</dbReference>
<keyword evidence="22" id="KW-1185">Reference proteome</keyword>
<feature type="compositionally biased region" description="Polar residues" evidence="17">
    <location>
        <begin position="582"/>
        <end position="593"/>
    </location>
</feature>
<organism evidence="21 22">
    <name type="scientific">Coniella lustricola</name>
    <dbReference type="NCBI Taxonomy" id="2025994"/>
    <lineage>
        <taxon>Eukaryota</taxon>
        <taxon>Fungi</taxon>
        <taxon>Dikarya</taxon>
        <taxon>Ascomycota</taxon>
        <taxon>Pezizomycotina</taxon>
        <taxon>Sordariomycetes</taxon>
        <taxon>Sordariomycetidae</taxon>
        <taxon>Diaporthales</taxon>
        <taxon>Schizoparmaceae</taxon>
        <taxon>Coniella</taxon>
    </lineage>
</organism>
<evidence type="ECO:0000256" key="5">
    <source>
        <dbReference type="ARBA" id="ARBA00022801"/>
    </source>
</evidence>
<feature type="domain" description="DEAD-box RNA helicase Q" evidence="20">
    <location>
        <begin position="118"/>
        <end position="146"/>
    </location>
</feature>
<dbReference type="InParanoid" id="A0A2T3AGS3"/>
<evidence type="ECO:0000256" key="1">
    <source>
        <dbReference type="ARBA" id="ARBA00004604"/>
    </source>
</evidence>
<evidence type="ECO:0000256" key="7">
    <source>
        <dbReference type="ARBA" id="ARBA00022840"/>
    </source>
</evidence>
<evidence type="ECO:0000313" key="22">
    <source>
        <dbReference type="Proteomes" id="UP000241462"/>
    </source>
</evidence>
<dbReference type="CDD" id="cd18787">
    <property type="entry name" value="SF2_C_DEAD"/>
    <property type="match status" value="1"/>
</dbReference>
<dbReference type="PANTHER" id="PTHR24031">
    <property type="entry name" value="RNA HELICASE"/>
    <property type="match status" value="1"/>
</dbReference>
<dbReference type="SUPFAM" id="SSF52540">
    <property type="entry name" value="P-loop containing nucleoside triphosphate hydrolases"/>
    <property type="match status" value="2"/>
</dbReference>
<evidence type="ECO:0000256" key="14">
    <source>
        <dbReference type="PROSITE-ProRule" id="PRU00552"/>
    </source>
</evidence>
<dbReference type="SMART" id="SM00487">
    <property type="entry name" value="DEXDc"/>
    <property type="match status" value="1"/>
</dbReference>
<dbReference type="PROSITE" id="PS00039">
    <property type="entry name" value="DEAD_ATP_HELICASE"/>
    <property type="match status" value="1"/>
</dbReference>
<keyword evidence="3" id="KW-0698">rRNA processing</keyword>
<evidence type="ECO:0000256" key="9">
    <source>
        <dbReference type="ARBA" id="ARBA00023242"/>
    </source>
</evidence>
<keyword evidence="9" id="KW-0539">Nucleus</keyword>
<comment type="subunit">
    <text evidence="12">Associates in the nucleolus with the 60S and pre-60S ribosomal subunits.</text>
</comment>
<comment type="function">
    <text evidence="16">RNA helicase.</text>
</comment>
<evidence type="ECO:0000256" key="6">
    <source>
        <dbReference type="ARBA" id="ARBA00022806"/>
    </source>
</evidence>
<dbReference type="InterPro" id="IPR001650">
    <property type="entry name" value="Helicase_C-like"/>
</dbReference>
<dbReference type="Pfam" id="PF13959">
    <property type="entry name" value="CTE_SPB4"/>
    <property type="match status" value="1"/>
</dbReference>
<keyword evidence="6 15" id="KW-0347">Helicase</keyword>
<dbReference type="InterPro" id="IPR011545">
    <property type="entry name" value="DEAD/DEAH_box_helicase_dom"/>
</dbReference>
<dbReference type="AlphaFoldDB" id="A0A2T3AGS3"/>
<reference evidence="21 22" key="1">
    <citation type="journal article" date="2018" name="Mycol. Prog.">
        <title>Coniella lustricola, a new species from submerged detritus.</title>
        <authorList>
            <person name="Raudabaugh D.B."/>
            <person name="Iturriaga T."/>
            <person name="Carver A."/>
            <person name="Mondo S."/>
            <person name="Pangilinan J."/>
            <person name="Lipzen A."/>
            <person name="He G."/>
            <person name="Amirebrahimi M."/>
            <person name="Grigoriev I.V."/>
            <person name="Miller A.N."/>
        </authorList>
    </citation>
    <scope>NUCLEOTIDE SEQUENCE [LARGE SCALE GENOMIC DNA]</scope>
    <source>
        <strain evidence="21 22">B22-T-1</strain>
    </source>
</reference>
<accession>A0A2T3AGS3</accession>
<keyword evidence="7 15" id="KW-0067">ATP-binding</keyword>
<dbReference type="STRING" id="2025994.A0A2T3AGS3"/>
<comment type="similarity">
    <text evidence="11">Belongs to the DEAD box helicase family. DDX18/HAS1 subfamily.</text>
</comment>
<feature type="compositionally biased region" description="Basic residues" evidence="17">
    <location>
        <begin position="22"/>
        <end position="31"/>
    </location>
</feature>
<feature type="domain" description="Helicase ATP-binding" evidence="18">
    <location>
        <begin position="149"/>
        <end position="324"/>
    </location>
</feature>
<dbReference type="InterPro" id="IPR025313">
    <property type="entry name" value="SPB4-like_CTE"/>
</dbReference>
<keyword evidence="2" id="KW-0690">Ribosome biogenesis</keyword>
<dbReference type="PROSITE" id="PS51195">
    <property type="entry name" value="Q_MOTIF"/>
    <property type="match status" value="1"/>
</dbReference>
<comment type="catalytic activity">
    <reaction evidence="13 16">
        <text>ATP + H2O = ADP + phosphate + H(+)</text>
        <dbReference type="Rhea" id="RHEA:13065"/>
        <dbReference type="ChEBI" id="CHEBI:15377"/>
        <dbReference type="ChEBI" id="CHEBI:15378"/>
        <dbReference type="ChEBI" id="CHEBI:30616"/>
        <dbReference type="ChEBI" id="CHEBI:43474"/>
        <dbReference type="ChEBI" id="CHEBI:456216"/>
        <dbReference type="EC" id="3.6.4.13"/>
    </reaction>
</comment>
<dbReference type="GO" id="GO:0003724">
    <property type="term" value="F:RNA helicase activity"/>
    <property type="evidence" value="ECO:0007669"/>
    <property type="project" value="UniProtKB-EC"/>
</dbReference>
<evidence type="ECO:0000256" key="10">
    <source>
        <dbReference type="ARBA" id="ARBA00024310"/>
    </source>
</evidence>
<evidence type="ECO:0000256" key="12">
    <source>
        <dbReference type="ARBA" id="ARBA00024365"/>
    </source>
</evidence>
<feature type="compositionally biased region" description="Acidic residues" evidence="17">
    <location>
        <begin position="38"/>
        <end position="62"/>
    </location>
</feature>
<dbReference type="FunFam" id="3.40.50.300:FF:000379">
    <property type="entry name" value="RNA helicase"/>
    <property type="match status" value="1"/>
</dbReference>
<dbReference type="InterPro" id="IPR044773">
    <property type="entry name" value="DDX18/Has1_DEADc"/>
</dbReference>